<dbReference type="Pfam" id="PF00512">
    <property type="entry name" value="HisKA"/>
    <property type="match status" value="1"/>
</dbReference>
<dbReference type="EC" id="2.7.13.3" evidence="2"/>
<evidence type="ECO:0000313" key="10">
    <source>
        <dbReference type="Proteomes" id="UP000647587"/>
    </source>
</evidence>
<dbReference type="PROSITE" id="PS50109">
    <property type="entry name" value="HIS_KIN"/>
    <property type="match status" value="1"/>
</dbReference>
<dbReference type="InterPro" id="IPR003661">
    <property type="entry name" value="HisK_dim/P_dom"/>
</dbReference>
<dbReference type="SMART" id="SM00028">
    <property type="entry name" value="TPR"/>
    <property type="match status" value="7"/>
</dbReference>
<evidence type="ECO:0000256" key="3">
    <source>
        <dbReference type="ARBA" id="ARBA00022553"/>
    </source>
</evidence>
<dbReference type="SUPFAM" id="SSF55874">
    <property type="entry name" value="ATPase domain of HSP90 chaperone/DNA topoisomerase II/histidine kinase"/>
    <property type="match status" value="1"/>
</dbReference>
<keyword evidence="6" id="KW-0175">Coiled coil</keyword>
<keyword evidence="3" id="KW-0597">Phosphoprotein</keyword>
<comment type="catalytic activity">
    <reaction evidence="1">
        <text>ATP + protein L-histidine = ADP + protein N-phospho-L-histidine.</text>
        <dbReference type="EC" id="2.7.13.3"/>
    </reaction>
</comment>
<dbReference type="InterPro" id="IPR050351">
    <property type="entry name" value="BphY/WalK/GraS-like"/>
</dbReference>
<dbReference type="InterPro" id="IPR003594">
    <property type="entry name" value="HATPase_dom"/>
</dbReference>
<evidence type="ECO:0000256" key="6">
    <source>
        <dbReference type="SAM" id="Coils"/>
    </source>
</evidence>
<dbReference type="SUPFAM" id="SSF47384">
    <property type="entry name" value="Homodimeric domain of signal transducing histidine kinase"/>
    <property type="match status" value="1"/>
</dbReference>
<keyword evidence="4" id="KW-0808">Transferase</keyword>
<dbReference type="Pfam" id="PF02518">
    <property type="entry name" value="HATPase_c"/>
    <property type="match status" value="1"/>
</dbReference>
<feature type="region of interest" description="Disordered" evidence="7">
    <location>
        <begin position="1"/>
        <end position="20"/>
    </location>
</feature>
<dbReference type="Proteomes" id="UP000647587">
    <property type="component" value="Unassembled WGS sequence"/>
</dbReference>
<dbReference type="InterPro" id="IPR011990">
    <property type="entry name" value="TPR-like_helical_dom_sf"/>
</dbReference>
<accession>A0ABQ2EX92</accession>
<dbReference type="EMBL" id="BMPP01000010">
    <property type="protein sequence ID" value="GGK30236.1"/>
    <property type="molecule type" value="Genomic_DNA"/>
</dbReference>
<dbReference type="SMART" id="SM00388">
    <property type="entry name" value="HisKA"/>
    <property type="match status" value="1"/>
</dbReference>
<gene>
    <name evidence="9" type="ORF">GCM10008955_25030</name>
</gene>
<dbReference type="PANTHER" id="PTHR42878">
    <property type="entry name" value="TWO-COMPONENT HISTIDINE KINASE"/>
    <property type="match status" value="1"/>
</dbReference>
<dbReference type="PANTHER" id="PTHR42878:SF15">
    <property type="entry name" value="BACTERIOPHYTOCHROME"/>
    <property type="match status" value="1"/>
</dbReference>
<dbReference type="PRINTS" id="PR00344">
    <property type="entry name" value="BCTRLSENSOR"/>
</dbReference>
<dbReference type="InterPro" id="IPR005467">
    <property type="entry name" value="His_kinase_dom"/>
</dbReference>
<dbReference type="InterPro" id="IPR019734">
    <property type="entry name" value="TPR_rpt"/>
</dbReference>
<dbReference type="InterPro" id="IPR036890">
    <property type="entry name" value="HATPase_C_sf"/>
</dbReference>
<evidence type="ECO:0000256" key="1">
    <source>
        <dbReference type="ARBA" id="ARBA00000085"/>
    </source>
</evidence>
<organism evidence="9 10">
    <name type="scientific">Deinococcus malanensis</name>
    <dbReference type="NCBI Taxonomy" id="1706855"/>
    <lineage>
        <taxon>Bacteria</taxon>
        <taxon>Thermotogati</taxon>
        <taxon>Deinococcota</taxon>
        <taxon>Deinococci</taxon>
        <taxon>Deinococcales</taxon>
        <taxon>Deinococcaceae</taxon>
        <taxon>Deinococcus</taxon>
    </lineage>
</organism>
<sequence>MTNFPSSPQDDQAPRPDTGQVEALLARASQLEQQDRPSALPVLYEALALAKQADQGSVARTLLQLATLEWRLSSFDSALDHADEALREFRHLADRHHEAWCLRLVGNIHGVQGQYLPASEFLQAAAALSRETDNRACLASCLNNLGIIANELGDYASGLEYLLEALKTYDEHDPHVLSTLNNIATHYRQLGQYASALEHHEQAVERARSMAGHGLTAAYIHNMAETLRKLDRHAEALPLLEESLGLSRQIGDRQTELLALDSLGLTRQALGAPELARQCYEEGLRLAPSARHPLAEVKLLMHHAALQPEGRRETLEQSLKLAQEKNLRAERLEAHDLLARFHREAGDFRLALDHLEQARAVERELFNEAQDHRTQALQIQYDLARTRASSEAQRQLNEQLRRANEELDAFSYTISHDLRAPVRHIKSFVGLLRGVVDTEANPKTGRYLGVIEDATDRLNSLIDAMLNFARQSREPLQLTQVDLGQLVGSVQTELAAQVHDQRVSWKIGTLPVVQGDPALLRQVVINLLSNALKYSRPRDESVVEVRSERQGAVWAFHVRDNGVGFDARYADRLFGVFQRLHRQDEFEGTGVGLATVQRIVARHGGEVSATSQAGEGATFTFTLPA</sequence>
<comment type="caution">
    <text evidence="9">The sequence shown here is derived from an EMBL/GenBank/DDBJ whole genome shotgun (WGS) entry which is preliminary data.</text>
</comment>
<reference evidence="10" key="1">
    <citation type="journal article" date="2019" name="Int. J. Syst. Evol. Microbiol.">
        <title>The Global Catalogue of Microorganisms (GCM) 10K type strain sequencing project: providing services to taxonomists for standard genome sequencing and annotation.</title>
        <authorList>
            <consortium name="The Broad Institute Genomics Platform"/>
            <consortium name="The Broad Institute Genome Sequencing Center for Infectious Disease"/>
            <person name="Wu L."/>
            <person name="Ma J."/>
        </authorList>
    </citation>
    <scope>NUCLEOTIDE SEQUENCE [LARGE SCALE GENOMIC DNA]</scope>
    <source>
        <strain evidence="10">JCM 30331</strain>
    </source>
</reference>
<dbReference type="Gene3D" id="1.10.287.130">
    <property type="match status" value="1"/>
</dbReference>
<protein>
    <recommendedName>
        <fullName evidence="2">histidine kinase</fullName>
        <ecNumber evidence="2">2.7.13.3</ecNumber>
    </recommendedName>
</protein>
<evidence type="ECO:0000256" key="7">
    <source>
        <dbReference type="SAM" id="MobiDB-lite"/>
    </source>
</evidence>
<keyword evidence="5" id="KW-0418">Kinase</keyword>
<dbReference type="RefSeq" id="WP_189009123.1">
    <property type="nucleotide sequence ID" value="NZ_BMPP01000010.1"/>
</dbReference>
<dbReference type="SUPFAM" id="SSF48452">
    <property type="entry name" value="TPR-like"/>
    <property type="match status" value="2"/>
</dbReference>
<feature type="coiled-coil region" evidence="6">
    <location>
        <begin position="386"/>
        <end position="413"/>
    </location>
</feature>
<keyword evidence="10" id="KW-1185">Reference proteome</keyword>
<evidence type="ECO:0000313" key="9">
    <source>
        <dbReference type="EMBL" id="GGK30236.1"/>
    </source>
</evidence>
<dbReference type="Pfam" id="PF13424">
    <property type="entry name" value="TPR_12"/>
    <property type="match status" value="3"/>
</dbReference>
<name>A0ABQ2EX92_9DEIO</name>
<dbReference type="Gene3D" id="1.25.40.10">
    <property type="entry name" value="Tetratricopeptide repeat domain"/>
    <property type="match status" value="2"/>
</dbReference>
<dbReference type="SMART" id="SM00387">
    <property type="entry name" value="HATPase_c"/>
    <property type="match status" value="1"/>
</dbReference>
<feature type="compositionally biased region" description="Polar residues" evidence="7">
    <location>
        <begin position="1"/>
        <end position="10"/>
    </location>
</feature>
<feature type="domain" description="Histidine kinase" evidence="8">
    <location>
        <begin position="413"/>
        <end position="625"/>
    </location>
</feature>
<dbReference type="InterPro" id="IPR036097">
    <property type="entry name" value="HisK_dim/P_sf"/>
</dbReference>
<evidence type="ECO:0000259" key="8">
    <source>
        <dbReference type="PROSITE" id="PS50109"/>
    </source>
</evidence>
<dbReference type="Gene3D" id="3.30.565.10">
    <property type="entry name" value="Histidine kinase-like ATPase, C-terminal domain"/>
    <property type="match status" value="1"/>
</dbReference>
<evidence type="ECO:0000256" key="4">
    <source>
        <dbReference type="ARBA" id="ARBA00022679"/>
    </source>
</evidence>
<dbReference type="InterPro" id="IPR004358">
    <property type="entry name" value="Sig_transdc_His_kin-like_C"/>
</dbReference>
<proteinExistence type="predicted"/>
<evidence type="ECO:0000256" key="2">
    <source>
        <dbReference type="ARBA" id="ARBA00012438"/>
    </source>
</evidence>
<evidence type="ECO:0000256" key="5">
    <source>
        <dbReference type="ARBA" id="ARBA00022777"/>
    </source>
</evidence>
<dbReference type="CDD" id="cd00082">
    <property type="entry name" value="HisKA"/>
    <property type="match status" value="1"/>
</dbReference>